<keyword evidence="4" id="KW-0597">Phosphoprotein</keyword>
<dbReference type="Pfam" id="PF00086">
    <property type="entry name" value="Thyroglobulin_1"/>
    <property type="match status" value="1"/>
</dbReference>
<sequence>MLRQAQGSELFRCAPCSEERLALCPPVAPECPELAREPGCGCCLTCALPRGAPCGVYTARCGRGLSCQVAAGELRPLHALTRGQGTCVEQEETERLRSTDTVTDTKESTEHESTDLTQDQMQSNFRPSVSGGYDKEDSLNTNSAYERMKAKRLLERKKWKEQQGPCQKELYRTMDKLAKAQQRTGEEIYRFYIPNCNKNGFYHSKQCESSLDGERGKCWCVYPLNGKRIPGSPELRGDPNCQQHLSVQE</sequence>
<evidence type="ECO:0000259" key="11">
    <source>
        <dbReference type="PROSITE" id="PS51162"/>
    </source>
</evidence>
<feature type="domain" description="IGFBP N-terminal" evidence="12">
    <location>
        <begin position="9"/>
        <end position="90"/>
    </location>
</feature>
<evidence type="ECO:0000259" key="12">
    <source>
        <dbReference type="PROSITE" id="PS51323"/>
    </source>
</evidence>
<dbReference type="InterPro" id="IPR022321">
    <property type="entry name" value="IGFBP_1-6_chordata"/>
</dbReference>
<dbReference type="PANTHER" id="PTHR11551:SF6">
    <property type="entry name" value="INSULIN-LIKE GROWTH FACTOR-BINDING PROTEIN 1"/>
    <property type="match status" value="1"/>
</dbReference>
<dbReference type="SUPFAM" id="SSF57610">
    <property type="entry name" value="Thyroglobulin type-1 domain"/>
    <property type="match status" value="1"/>
</dbReference>
<keyword evidence="5" id="KW-0732">Signal</keyword>
<evidence type="ECO:0000256" key="7">
    <source>
        <dbReference type="ARBA" id="ARBA00023183"/>
    </source>
</evidence>
<dbReference type="PRINTS" id="PR01976">
    <property type="entry name" value="IGFBPFAMILY"/>
</dbReference>
<feature type="region of interest" description="Disordered" evidence="10">
    <location>
        <begin position="85"/>
        <end position="142"/>
    </location>
</feature>
<dbReference type="Gene3D" id="4.10.40.20">
    <property type="match status" value="1"/>
</dbReference>
<evidence type="ECO:0000256" key="8">
    <source>
        <dbReference type="ARBA" id="ARBA00049694"/>
    </source>
</evidence>
<dbReference type="AlphaFoldDB" id="A0AAV7VEX7"/>
<dbReference type="SMART" id="SM00211">
    <property type="entry name" value="TY"/>
    <property type="match status" value="1"/>
</dbReference>
<dbReference type="InterPro" id="IPR022322">
    <property type="entry name" value="IGFBP1"/>
</dbReference>
<dbReference type="PANTHER" id="PTHR11551">
    <property type="entry name" value="INSULIN-LIKE GROWTH FACTOR BINDING PROTEIN"/>
    <property type="match status" value="1"/>
</dbReference>
<name>A0AAV7VEX7_PLEWA</name>
<evidence type="ECO:0000256" key="5">
    <source>
        <dbReference type="ARBA" id="ARBA00022729"/>
    </source>
</evidence>
<dbReference type="GO" id="GO:0031994">
    <property type="term" value="F:insulin-like growth factor I binding"/>
    <property type="evidence" value="ECO:0007669"/>
    <property type="project" value="TreeGrafter"/>
</dbReference>
<dbReference type="GO" id="GO:0005615">
    <property type="term" value="C:extracellular space"/>
    <property type="evidence" value="ECO:0007669"/>
    <property type="project" value="TreeGrafter"/>
</dbReference>
<comment type="subcellular location">
    <subcellularLocation>
        <location evidence="1">Secreted</location>
    </subcellularLocation>
</comment>
<feature type="domain" description="Thyroglobulin type-1" evidence="11">
    <location>
        <begin position="163"/>
        <end position="241"/>
    </location>
</feature>
<reference evidence="13" key="1">
    <citation type="journal article" date="2022" name="bioRxiv">
        <title>Sequencing and chromosome-scale assembly of the giantPleurodeles waltlgenome.</title>
        <authorList>
            <person name="Brown T."/>
            <person name="Elewa A."/>
            <person name="Iarovenko S."/>
            <person name="Subramanian E."/>
            <person name="Araus A.J."/>
            <person name="Petzold A."/>
            <person name="Susuki M."/>
            <person name="Suzuki K.-i.T."/>
            <person name="Hayashi T."/>
            <person name="Toyoda A."/>
            <person name="Oliveira C."/>
            <person name="Osipova E."/>
            <person name="Leigh N.D."/>
            <person name="Simon A."/>
            <person name="Yun M.H."/>
        </authorList>
    </citation>
    <scope>NUCLEOTIDE SEQUENCE</scope>
    <source>
        <strain evidence="13">20211129_DDA</strain>
        <tissue evidence="13">Liver</tissue>
    </source>
</reference>
<dbReference type="Gene3D" id="4.10.800.10">
    <property type="entry name" value="Thyroglobulin type-1"/>
    <property type="match status" value="1"/>
</dbReference>
<accession>A0AAV7VEX7</accession>
<comment type="caution">
    <text evidence="13">The sequence shown here is derived from an EMBL/GenBank/DDBJ whole genome shotgun (WGS) entry which is preliminary data.</text>
</comment>
<comment type="caution">
    <text evidence="9">Lacks conserved residue(s) required for the propagation of feature annotation.</text>
</comment>
<keyword evidence="14" id="KW-1185">Reference proteome</keyword>
<dbReference type="Proteomes" id="UP001066276">
    <property type="component" value="Chromosome 2_1"/>
</dbReference>
<dbReference type="FunFam" id="4.10.40.20:FF:000001">
    <property type="entry name" value="Insulin-like growth factor binding protein 5"/>
    <property type="match status" value="1"/>
</dbReference>
<dbReference type="PRINTS" id="PR01977">
    <property type="entry name" value="IGFBPFAMILY1"/>
</dbReference>
<dbReference type="EMBL" id="JANPWB010000003">
    <property type="protein sequence ID" value="KAJ1200193.1"/>
    <property type="molecule type" value="Genomic_DNA"/>
</dbReference>
<feature type="compositionally biased region" description="Basic and acidic residues" evidence="10">
    <location>
        <begin position="93"/>
        <end position="114"/>
    </location>
</feature>
<dbReference type="SMART" id="SM00121">
    <property type="entry name" value="IB"/>
    <property type="match status" value="1"/>
</dbReference>
<dbReference type="InterPro" id="IPR000716">
    <property type="entry name" value="Thyroglobulin_1"/>
</dbReference>
<dbReference type="SUPFAM" id="SSF57184">
    <property type="entry name" value="Growth factor receptor domain"/>
    <property type="match status" value="1"/>
</dbReference>
<evidence type="ECO:0000256" key="9">
    <source>
        <dbReference type="PROSITE-ProRule" id="PRU00500"/>
    </source>
</evidence>
<evidence type="ECO:0000256" key="6">
    <source>
        <dbReference type="ARBA" id="ARBA00023157"/>
    </source>
</evidence>
<keyword evidence="6" id="KW-1015">Disulfide bond</keyword>
<proteinExistence type="predicted"/>
<dbReference type="PROSITE" id="PS51162">
    <property type="entry name" value="THYROGLOBULIN_1_2"/>
    <property type="match status" value="1"/>
</dbReference>
<dbReference type="PROSITE" id="PS51323">
    <property type="entry name" value="IGFBP_N_2"/>
    <property type="match status" value="1"/>
</dbReference>
<dbReference type="CDD" id="cd00191">
    <property type="entry name" value="TY"/>
    <property type="match status" value="1"/>
</dbReference>
<evidence type="ECO:0000256" key="2">
    <source>
        <dbReference type="ARBA" id="ARBA00013675"/>
    </source>
</evidence>
<dbReference type="InterPro" id="IPR017891">
    <property type="entry name" value="Insulin_GF-bd_Cys-rich_CS"/>
</dbReference>
<keyword evidence="7" id="KW-0340">Growth factor binding</keyword>
<protein>
    <recommendedName>
        <fullName evidence="2">Insulin-like growth factor-binding protein 1</fullName>
    </recommendedName>
</protein>
<dbReference type="InterPro" id="IPR036857">
    <property type="entry name" value="Thyroglobulin_1_sf"/>
</dbReference>
<gene>
    <name evidence="13" type="ORF">NDU88_004020</name>
</gene>
<evidence type="ECO:0000256" key="10">
    <source>
        <dbReference type="SAM" id="MobiDB-lite"/>
    </source>
</evidence>
<evidence type="ECO:0000313" key="13">
    <source>
        <dbReference type="EMBL" id="KAJ1200193.1"/>
    </source>
</evidence>
<dbReference type="GO" id="GO:0031995">
    <property type="term" value="F:insulin-like growth factor II binding"/>
    <property type="evidence" value="ECO:0007669"/>
    <property type="project" value="TreeGrafter"/>
</dbReference>
<evidence type="ECO:0000256" key="3">
    <source>
        <dbReference type="ARBA" id="ARBA00022525"/>
    </source>
</evidence>
<dbReference type="GO" id="GO:0043567">
    <property type="term" value="P:regulation of insulin-like growth factor receptor signaling pathway"/>
    <property type="evidence" value="ECO:0007669"/>
    <property type="project" value="TreeGrafter"/>
</dbReference>
<dbReference type="InterPro" id="IPR000867">
    <property type="entry name" value="IGFBP-like"/>
</dbReference>
<evidence type="ECO:0000256" key="1">
    <source>
        <dbReference type="ARBA" id="ARBA00004613"/>
    </source>
</evidence>
<keyword evidence="3" id="KW-0964">Secreted</keyword>
<dbReference type="Pfam" id="PF00219">
    <property type="entry name" value="IGFBP"/>
    <property type="match status" value="1"/>
</dbReference>
<dbReference type="InterPro" id="IPR009030">
    <property type="entry name" value="Growth_fac_rcpt_cys_sf"/>
</dbReference>
<comment type="subunit">
    <text evidence="8">Binds equally well IGF1 and IGF2. Interacts with integrin ITGA5:ITGB1. Interacts with VHL; this interaction inhibits HIF1A degradation.</text>
</comment>
<evidence type="ECO:0000313" key="14">
    <source>
        <dbReference type="Proteomes" id="UP001066276"/>
    </source>
</evidence>
<dbReference type="FunFam" id="4.10.800.10:FF:000002">
    <property type="entry name" value="Insulin-like growth factor-binding protein 2"/>
    <property type="match status" value="1"/>
</dbReference>
<dbReference type="PROSITE" id="PS00222">
    <property type="entry name" value="IGFBP_N_1"/>
    <property type="match status" value="1"/>
</dbReference>
<feature type="compositionally biased region" description="Polar residues" evidence="10">
    <location>
        <begin position="115"/>
        <end position="127"/>
    </location>
</feature>
<organism evidence="13 14">
    <name type="scientific">Pleurodeles waltl</name>
    <name type="common">Iberian ribbed newt</name>
    <dbReference type="NCBI Taxonomy" id="8319"/>
    <lineage>
        <taxon>Eukaryota</taxon>
        <taxon>Metazoa</taxon>
        <taxon>Chordata</taxon>
        <taxon>Craniata</taxon>
        <taxon>Vertebrata</taxon>
        <taxon>Euteleostomi</taxon>
        <taxon>Amphibia</taxon>
        <taxon>Batrachia</taxon>
        <taxon>Caudata</taxon>
        <taxon>Salamandroidea</taxon>
        <taxon>Salamandridae</taxon>
        <taxon>Pleurodelinae</taxon>
        <taxon>Pleurodeles</taxon>
    </lineage>
</organism>
<dbReference type="PROSITE" id="PS00484">
    <property type="entry name" value="THYROGLOBULIN_1_1"/>
    <property type="match status" value="1"/>
</dbReference>
<evidence type="ECO:0000256" key="4">
    <source>
        <dbReference type="ARBA" id="ARBA00022553"/>
    </source>
</evidence>